<keyword evidence="14" id="KW-1185">Reference proteome</keyword>
<feature type="domain" description="MATH" evidence="11">
    <location>
        <begin position="152"/>
        <end position="275"/>
    </location>
</feature>
<dbReference type="Pfam" id="PF00917">
    <property type="entry name" value="MATH"/>
    <property type="match status" value="1"/>
</dbReference>
<dbReference type="CDD" id="cd00121">
    <property type="entry name" value="MATH"/>
    <property type="match status" value="1"/>
</dbReference>
<comment type="similarity">
    <text evidence="2">Belongs to the peptidase C19 family.</text>
</comment>
<evidence type="ECO:0000256" key="3">
    <source>
        <dbReference type="ARBA" id="ARBA00012759"/>
    </source>
</evidence>
<dbReference type="GO" id="GO:0005634">
    <property type="term" value="C:nucleus"/>
    <property type="evidence" value="ECO:0007669"/>
    <property type="project" value="TreeGrafter"/>
</dbReference>
<name>A0A9Q0S5J3_9DIPT</name>
<dbReference type="SUPFAM" id="SSF49599">
    <property type="entry name" value="TRAF domain-like"/>
    <property type="match status" value="1"/>
</dbReference>
<evidence type="ECO:0000256" key="8">
    <source>
        <dbReference type="ARBA" id="ARBA00022807"/>
    </source>
</evidence>
<dbReference type="InterPro" id="IPR029346">
    <property type="entry name" value="USP_C"/>
</dbReference>
<dbReference type="Gene3D" id="2.60.210.10">
    <property type="entry name" value="Apoptosis, Tumor Necrosis Factor Receptor Associated Protein 2, Chain A"/>
    <property type="match status" value="1"/>
</dbReference>
<comment type="caution">
    <text evidence="13">The sequence shown here is derived from an EMBL/GenBank/DDBJ whole genome shotgun (WGS) entry which is preliminary data.</text>
</comment>
<dbReference type="Pfam" id="PF00443">
    <property type="entry name" value="UCH"/>
    <property type="match status" value="1"/>
</dbReference>
<evidence type="ECO:0000313" key="14">
    <source>
        <dbReference type="Proteomes" id="UP001151699"/>
    </source>
</evidence>
<dbReference type="InterPro" id="IPR008974">
    <property type="entry name" value="TRAF-like"/>
</dbReference>
<dbReference type="InterPro" id="IPR028889">
    <property type="entry name" value="USP"/>
</dbReference>
<evidence type="ECO:0000256" key="10">
    <source>
        <dbReference type="ARBA" id="ARBA00031508"/>
    </source>
</evidence>
<feature type="non-terminal residue" evidence="13">
    <location>
        <position position="1167"/>
    </location>
</feature>
<proteinExistence type="inferred from homology"/>
<dbReference type="Gene3D" id="3.10.20.90">
    <property type="entry name" value="Phosphatidylinositol 3-kinase Catalytic Subunit, Chain A, domain 1"/>
    <property type="match status" value="1"/>
</dbReference>
<evidence type="ECO:0000256" key="9">
    <source>
        <dbReference type="ARBA" id="ARBA00031500"/>
    </source>
</evidence>
<dbReference type="GO" id="GO:0031647">
    <property type="term" value="P:regulation of protein stability"/>
    <property type="evidence" value="ECO:0007669"/>
    <property type="project" value="TreeGrafter"/>
</dbReference>
<keyword evidence="7 13" id="KW-0378">Hydrolase</keyword>
<dbReference type="Pfam" id="PF14533">
    <property type="entry name" value="USP7_C2"/>
    <property type="match status" value="1"/>
</dbReference>
<evidence type="ECO:0000256" key="1">
    <source>
        <dbReference type="ARBA" id="ARBA00000707"/>
    </source>
</evidence>
<dbReference type="SUPFAM" id="SSF54001">
    <property type="entry name" value="Cysteine proteinases"/>
    <property type="match status" value="1"/>
</dbReference>
<evidence type="ECO:0000256" key="7">
    <source>
        <dbReference type="ARBA" id="ARBA00022801"/>
    </source>
</evidence>
<dbReference type="PROSITE" id="PS00973">
    <property type="entry name" value="USP_2"/>
    <property type="match status" value="1"/>
</dbReference>
<evidence type="ECO:0000259" key="11">
    <source>
        <dbReference type="PROSITE" id="PS50144"/>
    </source>
</evidence>
<dbReference type="InterPro" id="IPR001394">
    <property type="entry name" value="Peptidase_C19_UCH"/>
</dbReference>
<dbReference type="Gene3D" id="3.90.70.10">
    <property type="entry name" value="Cysteine proteinases"/>
    <property type="match status" value="1"/>
</dbReference>
<keyword evidence="5" id="KW-0645">Protease</keyword>
<keyword evidence="6" id="KW-0833">Ubl conjugation pathway</keyword>
<keyword evidence="8" id="KW-0788">Thiol protease</keyword>
<gene>
    <name evidence="13" type="primary">Usp7_0</name>
    <name evidence="13" type="ORF">Bhyg_01118</name>
</gene>
<dbReference type="Proteomes" id="UP001151699">
    <property type="component" value="Chromosome A"/>
</dbReference>
<dbReference type="GO" id="GO:0004843">
    <property type="term" value="F:cysteine-type deubiquitinase activity"/>
    <property type="evidence" value="ECO:0007669"/>
    <property type="project" value="UniProtKB-EC"/>
</dbReference>
<dbReference type="OrthoDB" id="289038at2759"/>
<dbReference type="Pfam" id="PF12436">
    <property type="entry name" value="USP7_ICP0_bdg"/>
    <property type="match status" value="1"/>
</dbReference>
<dbReference type="InterPro" id="IPR038765">
    <property type="entry name" value="Papain-like_cys_pep_sf"/>
</dbReference>
<dbReference type="PROSITE" id="PS50144">
    <property type="entry name" value="MATH"/>
    <property type="match status" value="1"/>
</dbReference>
<evidence type="ECO:0000256" key="2">
    <source>
        <dbReference type="ARBA" id="ARBA00009085"/>
    </source>
</evidence>
<evidence type="ECO:0000313" key="13">
    <source>
        <dbReference type="EMBL" id="KAJ6645909.1"/>
    </source>
</evidence>
<dbReference type="PROSITE" id="PS00972">
    <property type="entry name" value="USP_1"/>
    <property type="match status" value="1"/>
</dbReference>
<dbReference type="InterPro" id="IPR050164">
    <property type="entry name" value="Peptidase_C19"/>
</dbReference>
<evidence type="ECO:0000259" key="12">
    <source>
        <dbReference type="PROSITE" id="PS50235"/>
    </source>
</evidence>
<dbReference type="PANTHER" id="PTHR24006">
    <property type="entry name" value="UBIQUITIN CARBOXYL-TERMINAL HYDROLASE"/>
    <property type="match status" value="1"/>
</dbReference>
<sequence>QPFGLMRLSHMFGGHDMENTKLKSDKMVSETSFEFVEVNNARIVPSAIDEEEDWDIEGNMQVILQEANPFSSDENMPELECSNFEQLSVQSNEEVSVRAEALRCTTLLTVEPHRLSEGILGPEDEICLYSPPNFSCEIIIDPATEIYNVSGFLRLSFRIENVMDFLRGNQDVDSETFKCRNIPFHIFLKSSPYTDVFSVYLKRAEDKDDGTFNDMEILVTYCEMTVTNQSGMKVVKEFHNRVFTKNSDWGFTEFLGPDQMQNVALDDHLTIHMTMRADPPYCDGHIAKATTGFVGIKNQGALCYMNSLLQALFHITKFRTACYRIPTEMDADSSMALSLQKVFYNLQFSDVSVCTKALTHSFGWSSPEVLQQQDIQEMMRVLIEKIEIRMKNTSLEEVLAGLFQGKFISYVKCRDVEISSHREEIFYDIQFSLENSNSVMDSFRKYITPEIMDDDNKYDAGQHGLQAAEKGTFFTSLPHVMFLHLLRFQFDATTGQVVKNNNYYEFSEHIDLSEFVREDDTTCWKYTLFAVLSHSGGGSHGHYVAYANPSLKGTWLKFDDEMISVVHKLDAIDANFGNHNMVDEWTRSMQFNAYMLVYVRDSCAVEIFEPVDPMYISDELKASVFMDLQRELNCDKYVRESPVYVFTNSDIETEIRGSLTRAADPKIWPKFMVTRDLRTTDFKEMLLNAYKLTNLNQMRIWPISYSVTNHTNLYHIGDDVPFLATLTDRRRSPSNLAVWLETALPGSELPPFDPNKQVLVFYFFYVAKRCEPTYVLHGYHELDAKVGELIPKLNELMEWSSDRELNVYQDLRQMKISKLDPTKSFSDYVEREWNTFVMNVIFEPKDHDESTKLHSIELHYADVVMRAHYGVCNEDEPKHVEHFHVSTQTIFPEFLNMLAMRLNYDINKIQLFKHSSSKDIDSEPIPSTSTEMLYDLVSGAARKRIHFSYKLHGVNVADIENKQKFTFNYLSSDLHKTKALSLYLSNDESMESILSKAKMIIPRRPTSSGKFHMLQLVGNRLQFVNDVKEVYESIVPDAPRNETHFQIEEIPLGDDVLNENERYVSISQTTYSQSVNPKNSPLFFINKINFNETWQFVKDRLRCRLQVSKTIWDENFKVSVLTEGDELLDVDDAKCLGEYEELQSTFAIGLIYNFRAKRSCNKIDISC</sequence>
<protein>
    <recommendedName>
        <fullName evidence="4">Ubiquitin carboxyl-terminal hydrolase 7</fullName>
        <ecNumber evidence="3">3.4.19.12</ecNumber>
    </recommendedName>
    <alternativeName>
        <fullName evidence="10">Ubiquitin thioesterase 7</fullName>
    </alternativeName>
    <alternativeName>
        <fullName evidence="9">Ubiquitin-specific-processing protease 7</fullName>
    </alternativeName>
</protein>
<dbReference type="PROSITE" id="PS50235">
    <property type="entry name" value="USP_3"/>
    <property type="match status" value="1"/>
</dbReference>
<evidence type="ECO:0000256" key="6">
    <source>
        <dbReference type="ARBA" id="ARBA00022786"/>
    </source>
</evidence>
<dbReference type="GO" id="GO:0016579">
    <property type="term" value="P:protein deubiquitination"/>
    <property type="evidence" value="ECO:0007669"/>
    <property type="project" value="InterPro"/>
</dbReference>
<accession>A0A9Q0S5J3</accession>
<dbReference type="InterPro" id="IPR024729">
    <property type="entry name" value="USP7_ICP0-binding_dom"/>
</dbReference>
<dbReference type="InterPro" id="IPR002083">
    <property type="entry name" value="MATH/TRAF_dom"/>
</dbReference>
<dbReference type="PANTHER" id="PTHR24006:SF644">
    <property type="entry name" value="UBIQUITIN CARBOXYL-TERMINAL HYDROLASE 7"/>
    <property type="match status" value="1"/>
</dbReference>
<dbReference type="AlphaFoldDB" id="A0A9Q0S5J3"/>
<organism evidence="13 14">
    <name type="scientific">Pseudolycoriella hygida</name>
    <dbReference type="NCBI Taxonomy" id="35572"/>
    <lineage>
        <taxon>Eukaryota</taxon>
        <taxon>Metazoa</taxon>
        <taxon>Ecdysozoa</taxon>
        <taxon>Arthropoda</taxon>
        <taxon>Hexapoda</taxon>
        <taxon>Insecta</taxon>
        <taxon>Pterygota</taxon>
        <taxon>Neoptera</taxon>
        <taxon>Endopterygota</taxon>
        <taxon>Diptera</taxon>
        <taxon>Nematocera</taxon>
        <taxon>Sciaroidea</taxon>
        <taxon>Sciaridae</taxon>
        <taxon>Pseudolycoriella</taxon>
    </lineage>
</organism>
<feature type="domain" description="USP" evidence="12">
    <location>
        <begin position="294"/>
        <end position="601"/>
    </location>
</feature>
<reference evidence="13" key="1">
    <citation type="submission" date="2022-07" db="EMBL/GenBank/DDBJ databases">
        <authorList>
            <person name="Trinca V."/>
            <person name="Uliana J.V.C."/>
            <person name="Torres T.T."/>
            <person name="Ward R.J."/>
            <person name="Monesi N."/>
        </authorList>
    </citation>
    <scope>NUCLEOTIDE SEQUENCE</scope>
    <source>
        <strain evidence="13">HSMRA1968</strain>
        <tissue evidence="13">Whole embryos</tissue>
    </source>
</reference>
<evidence type="ECO:0000256" key="4">
    <source>
        <dbReference type="ARBA" id="ARBA00021393"/>
    </source>
</evidence>
<evidence type="ECO:0000256" key="5">
    <source>
        <dbReference type="ARBA" id="ARBA00022670"/>
    </source>
</evidence>
<dbReference type="EMBL" id="WJQU01000001">
    <property type="protein sequence ID" value="KAJ6645909.1"/>
    <property type="molecule type" value="Genomic_DNA"/>
</dbReference>
<comment type="catalytic activity">
    <reaction evidence="1">
        <text>Thiol-dependent hydrolysis of ester, thioester, amide, peptide and isopeptide bonds formed by the C-terminal Gly of ubiquitin (a 76-residue protein attached to proteins as an intracellular targeting signal).</text>
        <dbReference type="EC" id="3.4.19.12"/>
    </reaction>
</comment>
<dbReference type="InterPro" id="IPR018200">
    <property type="entry name" value="USP_CS"/>
</dbReference>
<dbReference type="EC" id="3.4.19.12" evidence="3"/>
<dbReference type="GO" id="GO:0006508">
    <property type="term" value="P:proteolysis"/>
    <property type="evidence" value="ECO:0007669"/>
    <property type="project" value="UniProtKB-KW"/>
</dbReference>
<dbReference type="GO" id="GO:0005829">
    <property type="term" value="C:cytosol"/>
    <property type="evidence" value="ECO:0007669"/>
    <property type="project" value="TreeGrafter"/>
</dbReference>